<organism evidence="4 5">
    <name type="scientific">Nisaea acidiphila</name>
    <dbReference type="NCBI Taxonomy" id="1862145"/>
    <lineage>
        <taxon>Bacteria</taxon>
        <taxon>Pseudomonadati</taxon>
        <taxon>Pseudomonadota</taxon>
        <taxon>Alphaproteobacteria</taxon>
        <taxon>Rhodospirillales</taxon>
        <taxon>Thalassobaculaceae</taxon>
        <taxon>Nisaea</taxon>
    </lineage>
</organism>
<dbReference type="PANTHER" id="PTHR43969">
    <property type="entry name" value="GLUTATHIONE S TRANSFERASE D10, ISOFORM A-RELATED"/>
    <property type="match status" value="1"/>
</dbReference>
<dbReference type="InterPro" id="IPR036282">
    <property type="entry name" value="Glutathione-S-Trfase_C_sf"/>
</dbReference>
<sequence length="203" mass="22387">MKLIYSPASPFVRKVLVHLKELGLEDKVEFAKVATSVVDQSPELAAANPVTKIPTLVMDNGKPLYDSRIITQYLASLAPDCGYYPADGEARWDVLRLEATAEGLMDAAVNARYERGLRPAEKQWDDWVDGQMKKVEGALKALDGEAASFGDRVDAGIIAVACACGYLDFRYGDMGWRESYPSLAAWYANFSERPSMKETQPPS</sequence>
<dbReference type="Gene3D" id="1.20.1050.10">
    <property type="match status" value="1"/>
</dbReference>
<dbReference type="PROSITE" id="PS50404">
    <property type="entry name" value="GST_NTER"/>
    <property type="match status" value="1"/>
</dbReference>
<comment type="subunit">
    <text evidence="1">Homodimer.</text>
</comment>
<dbReference type="InterPro" id="IPR010987">
    <property type="entry name" value="Glutathione-S-Trfase_C-like"/>
</dbReference>
<evidence type="ECO:0000313" key="5">
    <source>
        <dbReference type="Proteomes" id="UP001060336"/>
    </source>
</evidence>
<dbReference type="Pfam" id="PF13410">
    <property type="entry name" value="GST_C_2"/>
    <property type="match status" value="1"/>
</dbReference>
<dbReference type="AlphaFoldDB" id="A0A9J7AMG8"/>
<dbReference type="PANTHER" id="PTHR43969:SF9">
    <property type="entry name" value="GLUTATHIONE S TRANSFERASE D10, ISOFORM A-RELATED"/>
    <property type="match status" value="1"/>
</dbReference>
<protein>
    <submittedName>
        <fullName evidence="4">Glutathione S-transferase</fullName>
    </submittedName>
</protein>
<proteinExistence type="predicted"/>
<dbReference type="InterPro" id="IPR004045">
    <property type="entry name" value="Glutathione_S-Trfase_N"/>
</dbReference>
<evidence type="ECO:0000256" key="1">
    <source>
        <dbReference type="ARBA" id="ARBA00011738"/>
    </source>
</evidence>
<name>A0A9J7AMG8_9PROT</name>
<dbReference type="Pfam" id="PF13417">
    <property type="entry name" value="GST_N_3"/>
    <property type="match status" value="1"/>
</dbReference>
<evidence type="ECO:0000313" key="4">
    <source>
        <dbReference type="EMBL" id="UUX48154.1"/>
    </source>
</evidence>
<dbReference type="Gene3D" id="3.40.30.10">
    <property type="entry name" value="Glutaredoxin"/>
    <property type="match status" value="1"/>
</dbReference>
<dbReference type="RefSeq" id="WP_257766662.1">
    <property type="nucleotide sequence ID" value="NZ_CP102480.1"/>
</dbReference>
<feature type="domain" description="GST N-terminal" evidence="2">
    <location>
        <begin position="1"/>
        <end position="82"/>
    </location>
</feature>
<dbReference type="CDD" id="cd03205">
    <property type="entry name" value="GST_C_6"/>
    <property type="match status" value="1"/>
</dbReference>
<reference evidence="4" key="1">
    <citation type="submission" date="2022-08" db="EMBL/GenBank/DDBJ databases">
        <title>Nisaea acidiphila sp. nov., isolated from a marine algal debris and emended description of the genus Nisaea Urios et al. 2008.</title>
        <authorList>
            <person name="Kwon K."/>
        </authorList>
    </citation>
    <scope>NUCLEOTIDE SEQUENCE</scope>
    <source>
        <strain evidence="4">MEBiC11861</strain>
    </source>
</reference>
<dbReference type="Proteomes" id="UP001060336">
    <property type="component" value="Chromosome"/>
</dbReference>
<accession>A0A9J7AMG8</accession>
<dbReference type="CDD" id="cd03049">
    <property type="entry name" value="GST_N_3"/>
    <property type="match status" value="1"/>
</dbReference>
<dbReference type="GO" id="GO:0004364">
    <property type="term" value="F:glutathione transferase activity"/>
    <property type="evidence" value="ECO:0007669"/>
    <property type="project" value="TreeGrafter"/>
</dbReference>
<evidence type="ECO:0000259" key="3">
    <source>
        <dbReference type="PROSITE" id="PS50405"/>
    </source>
</evidence>
<dbReference type="EMBL" id="CP102480">
    <property type="protein sequence ID" value="UUX48154.1"/>
    <property type="molecule type" value="Genomic_DNA"/>
</dbReference>
<keyword evidence="5" id="KW-1185">Reference proteome</keyword>
<dbReference type="PROSITE" id="PS50405">
    <property type="entry name" value="GST_CTER"/>
    <property type="match status" value="1"/>
</dbReference>
<dbReference type="SUPFAM" id="SSF47616">
    <property type="entry name" value="GST C-terminal domain-like"/>
    <property type="match status" value="1"/>
</dbReference>
<dbReference type="InterPro" id="IPR036249">
    <property type="entry name" value="Thioredoxin-like_sf"/>
</dbReference>
<dbReference type="KEGG" id="naci:NUH88_12080"/>
<dbReference type="SUPFAM" id="SSF52833">
    <property type="entry name" value="Thioredoxin-like"/>
    <property type="match status" value="1"/>
</dbReference>
<feature type="domain" description="GST C-terminal" evidence="3">
    <location>
        <begin position="87"/>
        <end position="203"/>
    </location>
</feature>
<gene>
    <name evidence="4" type="ORF">NUH88_12080</name>
</gene>
<evidence type="ECO:0000259" key="2">
    <source>
        <dbReference type="PROSITE" id="PS50404"/>
    </source>
</evidence>
<dbReference type="GO" id="GO:0006749">
    <property type="term" value="P:glutathione metabolic process"/>
    <property type="evidence" value="ECO:0007669"/>
    <property type="project" value="TreeGrafter"/>
</dbReference>